<dbReference type="EMBL" id="FNCH01000002">
    <property type="protein sequence ID" value="SDF95121.1"/>
    <property type="molecule type" value="Genomic_DNA"/>
</dbReference>
<accession>A0A1G7Q9A6</accession>
<proteinExistence type="predicted"/>
<organism evidence="1 2">
    <name type="scientific">Pedobacter terrae</name>
    <dbReference type="NCBI Taxonomy" id="405671"/>
    <lineage>
        <taxon>Bacteria</taxon>
        <taxon>Pseudomonadati</taxon>
        <taxon>Bacteroidota</taxon>
        <taxon>Sphingobacteriia</taxon>
        <taxon>Sphingobacteriales</taxon>
        <taxon>Sphingobacteriaceae</taxon>
        <taxon>Pedobacter</taxon>
    </lineage>
</organism>
<protein>
    <submittedName>
        <fullName evidence="1">Uncharacterized protein</fullName>
    </submittedName>
</protein>
<keyword evidence="2" id="KW-1185">Reference proteome</keyword>
<gene>
    <name evidence="1" type="ORF">SAMN05421827_102227</name>
</gene>
<name>A0A1G7Q9A6_9SPHI</name>
<dbReference type="Proteomes" id="UP000199643">
    <property type="component" value="Unassembled WGS sequence"/>
</dbReference>
<sequence>MQKNINEDEGFIDILIDQLPVTDNFKKKSLEFGFLTIRDITDVGWGKLLKLDGFCYSWFNELVRLLKNRDLLELLETK</sequence>
<evidence type="ECO:0000313" key="1">
    <source>
        <dbReference type="EMBL" id="SDF95121.1"/>
    </source>
</evidence>
<reference evidence="2" key="1">
    <citation type="submission" date="2016-10" db="EMBL/GenBank/DDBJ databases">
        <authorList>
            <person name="Varghese N."/>
            <person name="Submissions S."/>
        </authorList>
    </citation>
    <scope>NUCLEOTIDE SEQUENCE [LARGE SCALE GENOMIC DNA]</scope>
    <source>
        <strain evidence="2">DSM 17933</strain>
    </source>
</reference>
<dbReference type="AlphaFoldDB" id="A0A1G7Q9A6"/>
<evidence type="ECO:0000313" key="2">
    <source>
        <dbReference type="Proteomes" id="UP000199643"/>
    </source>
</evidence>